<protein>
    <recommendedName>
        <fullName evidence="4">Integral membrane protein</fullName>
    </recommendedName>
</protein>
<reference evidence="2 3" key="1">
    <citation type="submission" date="2019-03" db="EMBL/GenBank/DDBJ databases">
        <title>Genomics of glacier-inhabiting Cryobacterium strains.</title>
        <authorList>
            <person name="Liu Q."/>
            <person name="Xin Y.-H."/>
        </authorList>
    </citation>
    <scope>NUCLEOTIDE SEQUENCE [LARGE SCALE GENOMIC DNA]</scope>
    <source>
        <strain evidence="2 3">TMT4-23</strain>
    </source>
</reference>
<evidence type="ECO:0000256" key="1">
    <source>
        <dbReference type="SAM" id="Phobius"/>
    </source>
</evidence>
<feature type="transmembrane region" description="Helical" evidence="1">
    <location>
        <begin position="116"/>
        <end position="137"/>
    </location>
</feature>
<dbReference type="RefSeq" id="WP_134363577.1">
    <property type="nucleotide sequence ID" value="NZ_SOGJ01000023.1"/>
</dbReference>
<organism evidence="2 3">
    <name type="scientific">Cryobacterium breve</name>
    <dbReference type="NCBI Taxonomy" id="1259258"/>
    <lineage>
        <taxon>Bacteria</taxon>
        <taxon>Bacillati</taxon>
        <taxon>Actinomycetota</taxon>
        <taxon>Actinomycetes</taxon>
        <taxon>Micrococcales</taxon>
        <taxon>Microbacteriaceae</taxon>
        <taxon>Cryobacterium</taxon>
    </lineage>
</organism>
<accession>A0ABY2IX93</accession>
<evidence type="ECO:0000313" key="3">
    <source>
        <dbReference type="Proteomes" id="UP000298355"/>
    </source>
</evidence>
<feature type="transmembrane region" description="Helical" evidence="1">
    <location>
        <begin position="34"/>
        <end position="53"/>
    </location>
</feature>
<proteinExistence type="predicted"/>
<feature type="transmembrane region" description="Helical" evidence="1">
    <location>
        <begin position="6"/>
        <end position="27"/>
    </location>
</feature>
<name>A0ABY2IX93_9MICO</name>
<evidence type="ECO:0008006" key="4">
    <source>
        <dbReference type="Google" id="ProtNLM"/>
    </source>
</evidence>
<dbReference type="Proteomes" id="UP000298355">
    <property type="component" value="Unassembled WGS sequence"/>
</dbReference>
<comment type="caution">
    <text evidence="2">The sequence shown here is derived from an EMBL/GenBank/DDBJ whole genome shotgun (WGS) entry which is preliminary data.</text>
</comment>
<keyword evidence="1" id="KW-0472">Membrane</keyword>
<evidence type="ECO:0000313" key="2">
    <source>
        <dbReference type="EMBL" id="TFC97131.1"/>
    </source>
</evidence>
<feature type="transmembrane region" description="Helical" evidence="1">
    <location>
        <begin position="59"/>
        <end position="79"/>
    </location>
</feature>
<keyword evidence="1" id="KW-1133">Transmembrane helix</keyword>
<dbReference type="EMBL" id="SOGJ01000023">
    <property type="protein sequence ID" value="TFC97131.1"/>
    <property type="molecule type" value="Genomic_DNA"/>
</dbReference>
<keyword evidence="1" id="KW-0812">Transmembrane</keyword>
<feature type="transmembrane region" description="Helical" evidence="1">
    <location>
        <begin position="149"/>
        <end position="170"/>
    </location>
</feature>
<keyword evidence="3" id="KW-1185">Reference proteome</keyword>
<sequence>MILAIIVGCEIGFWVLILLGLCARYVVRLRRTGLVLLAMTPVVDVVLLTATAADLMAGATATVFHGIAAIYLGFSIAYGHKMISWADSRFAYRFADGPAPVKRYARAYTAECWKDVARTALAVLIAAGTLWTLTLVVDDLEKTQALTDLYRILAVIVGAEVLWAIGYFVWPRSQPARAQPSDLRSGPVSGPTT</sequence>
<gene>
    <name evidence="2" type="ORF">E3O65_09920</name>
</gene>